<keyword evidence="1" id="KW-1133">Transmembrane helix</keyword>
<organism evidence="2 3">
    <name type="scientific">Paeniglutamicibacter antarcticus</name>
    <dbReference type="NCBI Taxonomy" id="494023"/>
    <lineage>
        <taxon>Bacteria</taxon>
        <taxon>Bacillati</taxon>
        <taxon>Actinomycetota</taxon>
        <taxon>Actinomycetes</taxon>
        <taxon>Micrococcales</taxon>
        <taxon>Micrococcaceae</taxon>
        <taxon>Paeniglutamicibacter</taxon>
    </lineage>
</organism>
<name>A0ABP9TQG3_9MICC</name>
<sequence>MDHEDVEERLTHQPHTPKRKFTALDVALIGGTPFLLYGGGILAGTGNAIGIVLAGVAMLATAAIRAVGLGRTDEPVIASQTYPASIGVGVIALVITVNMWRAAPIEAPARLLTPLISVILFAGYLLLPLQPRIFP</sequence>
<reference evidence="3" key="1">
    <citation type="journal article" date="2019" name="Int. J. Syst. Evol. Microbiol.">
        <title>The Global Catalogue of Microorganisms (GCM) 10K type strain sequencing project: providing services to taxonomists for standard genome sequencing and annotation.</title>
        <authorList>
            <consortium name="The Broad Institute Genomics Platform"/>
            <consortium name="The Broad Institute Genome Sequencing Center for Infectious Disease"/>
            <person name="Wu L."/>
            <person name="Ma J."/>
        </authorList>
    </citation>
    <scope>NUCLEOTIDE SEQUENCE [LARGE SCALE GENOMIC DNA]</scope>
    <source>
        <strain evidence="3">JCM 18952</strain>
    </source>
</reference>
<dbReference type="Proteomes" id="UP001501257">
    <property type="component" value="Unassembled WGS sequence"/>
</dbReference>
<gene>
    <name evidence="2" type="ORF">GCM10025778_30810</name>
</gene>
<evidence type="ECO:0000256" key="1">
    <source>
        <dbReference type="SAM" id="Phobius"/>
    </source>
</evidence>
<proteinExistence type="predicted"/>
<dbReference type="EMBL" id="BAABLK010000078">
    <property type="protein sequence ID" value="GAA5228543.1"/>
    <property type="molecule type" value="Genomic_DNA"/>
</dbReference>
<keyword evidence="1" id="KW-0472">Membrane</keyword>
<evidence type="ECO:0000313" key="3">
    <source>
        <dbReference type="Proteomes" id="UP001501257"/>
    </source>
</evidence>
<comment type="caution">
    <text evidence="2">The sequence shown here is derived from an EMBL/GenBank/DDBJ whole genome shotgun (WGS) entry which is preliminary data.</text>
</comment>
<feature type="transmembrane region" description="Helical" evidence="1">
    <location>
        <begin position="21"/>
        <end position="42"/>
    </location>
</feature>
<protein>
    <submittedName>
        <fullName evidence="2">Uncharacterized protein</fullName>
    </submittedName>
</protein>
<feature type="transmembrane region" description="Helical" evidence="1">
    <location>
        <begin position="48"/>
        <end position="70"/>
    </location>
</feature>
<accession>A0ABP9TQG3</accession>
<dbReference type="RefSeq" id="WP_210100350.1">
    <property type="nucleotide sequence ID" value="NZ_BAABLK010000078.1"/>
</dbReference>
<feature type="transmembrane region" description="Helical" evidence="1">
    <location>
        <begin position="82"/>
        <end position="103"/>
    </location>
</feature>
<feature type="transmembrane region" description="Helical" evidence="1">
    <location>
        <begin position="109"/>
        <end position="127"/>
    </location>
</feature>
<keyword evidence="3" id="KW-1185">Reference proteome</keyword>
<evidence type="ECO:0000313" key="2">
    <source>
        <dbReference type="EMBL" id="GAA5228543.1"/>
    </source>
</evidence>
<keyword evidence="1" id="KW-0812">Transmembrane</keyword>